<feature type="compositionally biased region" description="Basic and acidic residues" evidence="1">
    <location>
        <begin position="92"/>
        <end position="108"/>
    </location>
</feature>
<reference evidence="2" key="1">
    <citation type="submission" date="2021-05" db="UniProtKB">
        <authorList>
            <consortium name="EnsemblPlants"/>
        </authorList>
    </citation>
    <scope>IDENTIFICATION</scope>
    <source>
        <strain evidence="2">subsp. malaccensis</strain>
    </source>
</reference>
<feature type="region of interest" description="Disordered" evidence="1">
    <location>
        <begin position="1"/>
        <end position="31"/>
    </location>
</feature>
<protein>
    <submittedName>
        <fullName evidence="2">Uncharacterized protein</fullName>
    </submittedName>
</protein>
<feature type="region of interest" description="Disordered" evidence="1">
    <location>
        <begin position="76"/>
        <end position="111"/>
    </location>
</feature>
<dbReference type="PANTHER" id="PTHR35746">
    <property type="entry name" value="PENTATRICOPEPTIDE REPEAT (PPR) SUPERFAMILY PROTEIN"/>
    <property type="match status" value="1"/>
</dbReference>
<feature type="compositionally biased region" description="Basic and acidic residues" evidence="1">
    <location>
        <begin position="13"/>
        <end position="30"/>
    </location>
</feature>
<evidence type="ECO:0000313" key="2">
    <source>
        <dbReference type="EnsemblPlants" id="Ma10_p28940.1"/>
    </source>
</evidence>
<accession>A0A804L1G4</accession>
<evidence type="ECO:0000256" key="1">
    <source>
        <dbReference type="SAM" id="MobiDB-lite"/>
    </source>
</evidence>
<evidence type="ECO:0000313" key="3">
    <source>
        <dbReference type="Proteomes" id="UP000012960"/>
    </source>
</evidence>
<dbReference type="Proteomes" id="UP000012960">
    <property type="component" value="Unplaced"/>
</dbReference>
<proteinExistence type="predicted"/>
<dbReference type="PANTHER" id="PTHR35746:SF1">
    <property type="entry name" value="PENTATRICOPEPTIDE REPEAT (PPR) SUPERFAMILY PROTEIN"/>
    <property type="match status" value="1"/>
</dbReference>
<sequence length="141" mass="15685">MVEGPSLTILVEPGRRSEPKGRNGNEENAAKELNWNSGKPYVMLKNLLAEADTESEQKVPFGRGHNASLTCKRRNGLHDDGYSLKPATSKVVSDKSNEPFDNQVDHSEWNSPARLPVTQHVKKKVKGRQAWVPFICCASMN</sequence>
<dbReference type="AlphaFoldDB" id="A0A804L1G4"/>
<organism evidence="2 3">
    <name type="scientific">Musa acuminata subsp. malaccensis</name>
    <name type="common">Wild banana</name>
    <name type="synonym">Musa malaccensis</name>
    <dbReference type="NCBI Taxonomy" id="214687"/>
    <lineage>
        <taxon>Eukaryota</taxon>
        <taxon>Viridiplantae</taxon>
        <taxon>Streptophyta</taxon>
        <taxon>Embryophyta</taxon>
        <taxon>Tracheophyta</taxon>
        <taxon>Spermatophyta</taxon>
        <taxon>Magnoliopsida</taxon>
        <taxon>Liliopsida</taxon>
        <taxon>Zingiberales</taxon>
        <taxon>Musaceae</taxon>
        <taxon>Musa</taxon>
    </lineage>
</organism>
<dbReference type="Gramene" id="Ma10_t28940.1">
    <property type="protein sequence ID" value="Ma10_p28940.1"/>
    <property type="gene ID" value="Ma10_g28940"/>
</dbReference>
<dbReference type="InParanoid" id="A0A804L1G4"/>
<name>A0A804L1G4_MUSAM</name>
<keyword evidence="3" id="KW-1185">Reference proteome</keyword>
<dbReference type="EnsemblPlants" id="Ma10_t28940.1">
    <property type="protein sequence ID" value="Ma10_p28940.1"/>
    <property type="gene ID" value="Ma10_g28940"/>
</dbReference>